<evidence type="ECO:0000313" key="1">
    <source>
        <dbReference type="EMBL" id="MFH4982897.1"/>
    </source>
</evidence>
<dbReference type="AlphaFoldDB" id="A0ABD6F146"/>
<name>A0ABD6F146_9BILA</name>
<evidence type="ECO:0000313" key="2">
    <source>
        <dbReference type="Proteomes" id="UP001608902"/>
    </source>
</evidence>
<accession>A0ABD6F146</accession>
<gene>
    <name evidence="1" type="ORF">AB6A40_009606</name>
</gene>
<sequence length="107" mass="12466">MSRLSDQDWNSRIYLSLDHPVNVPSIVLCNINRINKGRMKEYGMTESHAIFLLKTMALEANMTGNSEEAKDFRDWRLRHNLSTLDIFMKLGDQCEDMILKMRSVSKT</sequence>
<dbReference type="EMBL" id="JBGFUD010010418">
    <property type="protein sequence ID" value="MFH4982897.1"/>
    <property type="molecule type" value="Genomic_DNA"/>
</dbReference>
<keyword evidence="2" id="KW-1185">Reference proteome</keyword>
<proteinExistence type="predicted"/>
<protein>
    <submittedName>
        <fullName evidence="1">Uncharacterized protein</fullName>
    </submittedName>
</protein>
<dbReference type="Proteomes" id="UP001608902">
    <property type="component" value="Unassembled WGS sequence"/>
</dbReference>
<comment type="caution">
    <text evidence="1">The sequence shown here is derived from an EMBL/GenBank/DDBJ whole genome shotgun (WGS) entry which is preliminary data.</text>
</comment>
<reference evidence="1 2" key="1">
    <citation type="submission" date="2024-08" db="EMBL/GenBank/DDBJ databases">
        <title>Gnathostoma spinigerum genome.</title>
        <authorList>
            <person name="Gonzalez-Bertolin B."/>
            <person name="Monzon S."/>
            <person name="Zaballos A."/>
            <person name="Jimenez P."/>
            <person name="Dekumyoy P."/>
            <person name="Varona S."/>
            <person name="Cuesta I."/>
            <person name="Sumanam S."/>
            <person name="Adisakwattana P."/>
            <person name="Gasser R.B."/>
            <person name="Hernandez-Gonzalez A."/>
            <person name="Young N.D."/>
            <person name="Perteguer M.J."/>
        </authorList>
    </citation>
    <scope>NUCLEOTIDE SEQUENCE [LARGE SCALE GENOMIC DNA]</scope>
    <source>
        <strain evidence="1">AL3</strain>
        <tissue evidence="1">Liver</tissue>
    </source>
</reference>
<organism evidence="1 2">
    <name type="scientific">Gnathostoma spinigerum</name>
    <dbReference type="NCBI Taxonomy" id="75299"/>
    <lineage>
        <taxon>Eukaryota</taxon>
        <taxon>Metazoa</taxon>
        <taxon>Ecdysozoa</taxon>
        <taxon>Nematoda</taxon>
        <taxon>Chromadorea</taxon>
        <taxon>Rhabditida</taxon>
        <taxon>Spirurina</taxon>
        <taxon>Gnathostomatomorpha</taxon>
        <taxon>Gnathostomatoidea</taxon>
        <taxon>Gnathostomatidae</taxon>
        <taxon>Gnathostoma</taxon>
    </lineage>
</organism>